<organism evidence="1 2">
    <name type="scientific">Boeremia exigua</name>
    <dbReference type="NCBI Taxonomy" id="749465"/>
    <lineage>
        <taxon>Eukaryota</taxon>
        <taxon>Fungi</taxon>
        <taxon>Dikarya</taxon>
        <taxon>Ascomycota</taxon>
        <taxon>Pezizomycotina</taxon>
        <taxon>Dothideomycetes</taxon>
        <taxon>Pleosporomycetidae</taxon>
        <taxon>Pleosporales</taxon>
        <taxon>Pleosporineae</taxon>
        <taxon>Didymellaceae</taxon>
        <taxon>Boeremia</taxon>
    </lineage>
</organism>
<keyword evidence="2" id="KW-1185">Reference proteome</keyword>
<protein>
    <submittedName>
        <fullName evidence="1">Uncharacterized protein</fullName>
    </submittedName>
</protein>
<comment type="caution">
    <text evidence="1">The sequence shown here is derived from an EMBL/GenBank/DDBJ whole genome shotgun (WGS) entry which is preliminary data.</text>
</comment>
<reference evidence="1" key="1">
    <citation type="submission" date="2022-11" db="EMBL/GenBank/DDBJ databases">
        <title>Genome Sequence of Boeremia exigua.</title>
        <authorList>
            <person name="Buettner E."/>
        </authorList>
    </citation>
    <scope>NUCLEOTIDE SEQUENCE</scope>
    <source>
        <strain evidence="1">CU02</strain>
    </source>
</reference>
<accession>A0ACC2IEN3</accession>
<proteinExistence type="predicted"/>
<gene>
    <name evidence="1" type="ORF">OPT61_g4301</name>
</gene>
<dbReference type="EMBL" id="JAPHNI010000242">
    <property type="protein sequence ID" value="KAJ8113603.1"/>
    <property type="molecule type" value="Genomic_DNA"/>
</dbReference>
<dbReference type="Proteomes" id="UP001153331">
    <property type="component" value="Unassembled WGS sequence"/>
</dbReference>
<evidence type="ECO:0000313" key="2">
    <source>
        <dbReference type="Proteomes" id="UP001153331"/>
    </source>
</evidence>
<evidence type="ECO:0000313" key="1">
    <source>
        <dbReference type="EMBL" id="KAJ8113603.1"/>
    </source>
</evidence>
<sequence length="400" mass="43864">MAPNVGLGAEGPVQRGWGLWLTSVLAVVIAAIFVTARLAQRLIKRSGLGMDDYMIIVALISSGLLSLTECQAVVYGYGRHWETLNPHTRMTARKWFYGANIVYKVVLMFNKISIACLYYRIFAVFSNSFRIACHVMNVWIVASSLAFIIATAFQCTPISAFWDRRPPFKCFKNEPWWISYATTQILTDFALLLMPLPVIRKLSMGRTEKIGICVVFGTGVFVTFASIYRATTIAASASDPDPTWGPIPATIWSVIEANAGIICACLPMLRGPFVRLLGPVFGRPRKGTTKPDGSYRLTGRSDKPSAPAAVSSGRRGADDTIMDPERDSEESMITNKPGATIYKDGPRVKVRGRSPSGIFVKKEFSVDDNLSKMDIGGTDRSTLGSVGEDKSHGKAPYSHI</sequence>
<name>A0ACC2IEN3_9PLEO</name>